<feature type="compositionally biased region" description="Acidic residues" evidence="5">
    <location>
        <begin position="16"/>
        <end position="25"/>
    </location>
</feature>
<dbReference type="PROSITE" id="PS51090">
    <property type="entry name" value="CORTACTIN"/>
    <property type="match status" value="7"/>
</dbReference>
<feature type="compositionally biased region" description="Basic and acidic residues" evidence="5">
    <location>
        <begin position="117"/>
        <end position="130"/>
    </location>
</feature>
<dbReference type="PANTHER" id="PTHR10829">
    <property type="entry name" value="CORTACTIN AND DREBRIN"/>
    <property type="match status" value="1"/>
</dbReference>
<feature type="compositionally biased region" description="Basic and acidic residues" evidence="5">
    <location>
        <begin position="141"/>
        <end position="168"/>
    </location>
</feature>
<dbReference type="PROSITE" id="PS50002">
    <property type="entry name" value="SH3"/>
    <property type="match status" value="1"/>
</dbReference>
<protein>
    <submittedName>
        <fullName evidence="8">SH3 domain-containing protein</fullName>
    </submittedName>
</protein>
<dbReference type="Gene3D" id="2.30.30.40">
    <property type="entry name" value="SH3 Domains"/>
    <property type="match status" value="1"/>
</dbReference>
<feature type="compositionally biased region" description="Basic and acidic residues" evidence="5">
    <location>
        <begin position="357"/>
        <end position="399"/>
    </location>
</feature>
<feature type="compositionally biased region" description="Basic and acidic residues" evidence="5">
    <location>
        <begin position="232"/>
        <end position="242"/>
    </location>
</feature>
<dbReference type="WBParaSite" id="Gr19_v10_g263.t1">
    <property type="protein sequence ID" value="Gr19_v10_g263.t1"/>
    <property type="gene ID" value="Gr19_v10_g263"/>
</dbReference>
<keyword evidence="1 4" id="KW-0728">SH3 domain</keyword>
<evidence type="ECO:0000313" key="8">
    <source>
        <dbReference type="WBParaSite" id="Gr19_v10_g263.t1"/>
    </source>
</evidence>
<feature type="region of interest" description="Disordered" evidence="5">
    <location>
        <begin position="509"/>
        <end position="539"/>
    </location>
</feature>
<reference evidence="8" key="1">
    <citation type="submission" date="2022-11" db="UniProtKB">
        <authorList>
            <consortium name="WormBaseParasite"/>
        </authorList>
    </citation>
    <scope>IDENTIFICATION</scope>
</reference>
<name>A0A914HM61_GLORO</name>
<feature type="compositionally biased region" description="Basic and acidic residues" evidence="5">
    <location>
        <begin position="291"/>
        <end position="307"/>
    </location>
</feature>
<feature type="compositionally biased region" description="Basic and acidic residues" evidence="5">
    <location>
        <begin position="252"/>
        <end position="279"/>
    </location>
</feature>
<proteinExistence type="predicted"/>
<dbReference type="Pfam" id="PF02218">
    <property type="entry name" value="HS1_rep"/>
    <property type="match status" value="7"/>
</dbReference>
<feature type="region of interest" description="Disordered" evidence="5">
    <location>
        <begin position="1"/>
        <end position="40"/>
    </location>
</feature>
<evidence type="ECO:0000256" key="4">
    <source>
        <dbReference type="PROSITE-ProRule" id="PRU00192"/>
    </source>
</evidence>
<dbReference type="Pfam" id="PF00018">
    <property type="entry name" value="SH3_1"/>
    <property type="match status" value="1"/>
</dbReference>
<dbReference type="GO" id="GO:0051015">
    <property type="term" value="F:actin filament binding"/>
    <property type="evidence" value="ECO:0007669"/>
    <property type="project" value="TreeGrafter"/>
</dbReference>
<evidence type="ECO:0000259" key="6">
    <source>
        <dbReference type="PROSITE" id="PS50002"/>
    </source>
</evidence>
<accession>A0A914HM61</accession>
<dbReference type="GO" id="GO:0030427">
    <property type="term" value="C:site of polarized growth"/>
    <property type="evidence" value="ECO:0007669"/>
    <property type="project" value="TreeGrafter"/>
</dbReference>
<dbReference type="InterPro" id="IPR036028">
    <property type="entry name" value="SH3-like_dom_sf"/>
</dbReference>
<feature type="compositionally biased region" description="Polar residues" evidence="5">
    <location>
        <begin position="430"/>
        <end position="443"/>
    </location>
</feature>
<dbReference type="GO" id="GO:0005886">
    <property type="term" value="C:plasma membrane"/>
    <property type="evidence" value="ECO:0007669"/>
    <property type="project" value="TreeGrafter"/>
</dbReference>
<evidence type="ECO:0000256" key="1">
    <source>
        <dbReference type="ARBA" id="ARBA00022443"/>
    </source>
</evidence>
<dbReference type="GO" id="GO:0016477">
    <property type="term" value="P:cell migration"/>
    <property type="evidence" value="ECO:0007669"/>
    <property type="project" value="TreeGrafter"/>
</dbReference>
<dbReference type="PRINTS" id="PR00452">
    <property type="entry name" value="SH3DOMAIN"/>
</dbReference>
<dbReference type="PANTHER" id="PTHR10829:SF23">
    <property type="entry name" value="CORTACTIN, ISOFORM A"/>
    <property type="match status" value="1"/>
</dbReference>
<dbReference type="SMART" id="SM00326">
    <property type="entry name" value="SH3"/>
    <property type="match status" value="1"/>
</dbReference>
<feature type="compositionally biased region" description="Basic and acidic residues" evidence="5">
    <location>
        <begin position="178"/>
        <end position="205"/>
    </location>
</feature>
<keyword evidence="2" id="KW-0597">Phosphoprotein</keyword>
<evidence type="ECO:0000313" key="7">
    <source>
        <dbReference type="Proteomes" id="UP000887572"/>
    </source>
</evidence>
<sequence length="671" mass="74627">MSLGVKPAPPLKPAQEDEDDWETDPDFLNNVSEKEDVLKSDQIEKERKFALMPKPSDGYGGKFGVQHDRVDQCAVGFDYQGKVEGHASQRDYSHGFGGAFGVQTDRVDKSALGWDSRETLQKHESQKDYKMGFGGQFGIQSDRKDKSAAGWDEREQVAKHESQTDYKKGFGGQFGVQSDRRDKSALGWEEVEKVKPHESQTDYKKGFGGQFGVQSDRKDKSALGWDECEKLQSHESQTDYKKGFGGQFGVQSDRRDKSALGWEEHEKVEKHESQTDYKKGFGGQFGVQSGRQDKSALGWEEKQREVGGGRQAIEVPKPTEEAAQSQSKSDGVETCKGAAKSLRSKFEQMAMQGDQQNLDRARGERERRKREDEQLRLRQEAEERQRQQRLDEQWAKQSEDGVNEEGGQSVQQQQPRQRPSIGVRLPYATSAATSLEQQQQQRRSTADDHSTESETAAAAVEAEPHPPPVKVLPTVAESPQLKALTVPMGSVGGIIRAVQRISAVLEKAEEEEEEGRLGESAEWADETADPTQEVGEYGERQQQFKHVTSQHQYELPPIVADDVENDGITVAVAAAHSSEEADQNVPPSDPTPMAAAAASVEGTALPITSAAVGMTAIALFEYERQDDDEIGFEVNDLITDIEQIDVGWWRGVCKGRYGLFPANYVQLTERQ</sequence>
<feature type="domain" description="SH3" evidence="6">
    <location>
        <begin position="611"/>
        <end position="670"/>
    </location>
</feature>
<dbReference type="Proteomes" id="UP000887572">
    <property type="component" value="Unplaced"/>
</dbReference>
<dbReference type="InterPro" id="IPR001452">
    <property type="entry name" value="SH3_domain"/>
</dbReference>
<dbReference type="GO" id="GO:0030864">
    <property type="term" value="C:cortical actin cytoskeleton"/>
    <property type="evidence" value="ECO:0007669"/>
    <property type="project" value="TreeGrafter"/>
</dbReference>
<feature type="region of interest" description="Disordered" evidence="5">
    <location>
        <begin position="117"/>
        <end position="219"/>
    </location>
</feature>
<feature type="region of interest" description="Disordered" evidence="5">
    <location>
        <begin position="232"/>
        <end position="472"/>
    </location>
</feature>
<evidence type="ECO:0000256" key="2">
    <source>
        <dbReference type="ARBA" id="ARBA00022553"/>
    </source>
</evidence>
<dbReference type="InterPro" id="IPR003134">
    <property type="entry name" value="Hs1_Cortactin"/>
</dbReference>
<keyword evidence="3" id="KW-0677">Repeat</keyword>
<dbReference type="GO" id="GO:0030833">
    <property type="term" value="P:regulation of actin filament polymerization"/>
    <property type="evidence" value="ECO:0007669"/>
    <property type="project" value="TreeGrafter"/>
</dbReference>
<dbReference type="GO" id="GO:0005884">
    <property type="term" value="C:actin filament"/>
    <property type="evidence" value="ECO:0007669"/>
    <property type="project" value="TreeGrafter"/>
</dbReference>
<keyword evidence="7" id="KW-1185">Reference proteome</keyword>
<feature type="compositionally biased region" description="Low complexity" evidence="5">
    <location>
        <begin position="405"/>
        <end position="420"/>
    </location>
</feature>
<evidence type="ECO:0000256" key="5">
    <source>
        <dbReference type="SAM" id="MobiDB-lite"/>
    </source>
</evidence>
<dbReference type="AlphaFoldDB" id="A0A914HM61"/>
<dbReference type="SUPFAM" id="SSF50044">
    <property type="entry name" value="SH3-domain"/>
    <property type="match status" value="1"/>
</dbReference>
<organism evidence="7 8">
    <name type="scientific">Globodera rostochiensis</name>
    <name type="common">Golden nematode worm</name>
    <name type="synonym">Heterodera rostochiensis</name>
    <dbReference type="NCBI Taxonomy" id="31243"/>
    <lineage>
        <taxon>Eukaryota</taxon>
        <taxon>Metazoa</taxon>
        <taxon>Ecdysozoa</taxon>
        <taxon>Nematoda</taxon>
        <taxon>Chromadorea</taxon>
        <taxon>Rhabditida</taxon>
        <taxon>Tylenchina</taxon>
        <taxon>Tylenchomorpha</taxon>
        <taxon>Tylenchoidea</taxon>
        <taxon>Heteroderidae</taxon>
        <taxon>Heteroderinae</taxon>
        <taxon>Globodera</taxon>
    </lineage>
</organism>
<evidence type="ECO:0000256" key="3">
    <source>
        <dbReference type="ARBA" id="ARBA00022737"/>
    </source>
</evidence>